<feature type="region of interest" description="Disordered" evidence="1">
    <location>
        <begin position="189"/>
        <end position="211"/>
    </location>
</feature>
<sequence length="738" mass="82071">MSPRLVRCAICGWYIVGEAGSASWMGQFRGLCHNIAGEEIFLTGVGYYSDPHFGGFIAPPDPSARWDDPGYDNPLEHEFGVMAETEINGKHGFVIHDACWSLLQDACYPDLVPCTRFFDVLNSVPRVFARNIIDWGHDYGGLALLFPEDDYFPWEYLRFADRDFRDSGLDAVYDTNPLASSEIQEILADTPQSPPTWDHPSESSATPRSSSGLDPFGLLPKELCSAIAAYLPTRDVLNARLASRSFWFTFHSQQFWASRFRGENAERSWLFEAARDLNTTGGIGRRDWRWLYHRTSGARLGRTAQNRKRVWALIRHVMDILELSWNELNPDMESLRRSAPLRPLSDEECSGPPWVSVEGSIRGVSDNLSGLQTACVLSKTQRVAIRVDAISQVAASTVRLGSSVYIAGLSLAATNGEVVRLGYTAAGSQSCCVHLCGASLTGFNVAVGLGGIHALQFVSGRGTARRLSAWLGHPDDAPRTERLSDIVTPDEETMALEFGFDAFRMVSVGAVRRVESPMSSSHRADDSSLRHSAVWYPDVPSPTLNLNEDFLLAPRTYVSGFKPLFWARFGGPGGVHLKHLVKLTVVDLDIGRIDFSFNNPSVPAECWRFSRIEDPKRKKDEDEDEDEDEDDSEIVEFPIDGPGGEMINKVEVGQRLLRGNVENWLYKEGHLTWLKIHTNRERALEVGSKYTSRRNIIVEKEFRAAPGTAITGLYGSRCLNQGCILMSLGVLTEPLSKA</sequence>
<dbReference type="InterPro" id="IPR056021">
    <property type="entry name" value="DUF7600"/>
</dbReference>
<gene>
    <name evidence="3" type="ORF">MYCTH_2301718</name>
</gene>
<feature type="compositionally biased region" description="Low complexity" evidence="1">
    <location>
        <begin position="202"/>
        <end position="211"/>
    </location>
</feature>
<dbReference type="EMBL" id="CP003003">
    <property type="protein sequence ID" value="AEO56613.1"/>
    <property type="molecule type" value="Genomic_DNA"/>
</dbReference>
<evidence type="ECO:0000313" key="3">
    <source>
        <dbReference type="EMBL" id="AEO56613.1"/>
    </source>
</evidence>
<reference evidence="3 4" key="1">
    <citation type="journal article" date="2011" name="Nat. Biotechnol.">
        <title>Comparative genomic analysis of the thermophilic biomass-degrading fungi Myceliophthora thermophila and Thielavia terrestris.</title>
        <authorList>
            <person name="Berka R.M."/>
            <person name="Grigoriev I.V."/>
            <person name="Otillar R."/>
            <person name="Salamov A."/>
            <person name="Grimwood J."/>
            <person name="Reid I."/>
            <person name="Ishmael N."/>
            <person name="John T."/>
            <person name="Darmond C."/>
            <person name="Moisan M.-C."/>
            <person name="Henrissat B."/>
            <person name="Coutinho P.M."/>
            <person name="Lombard V."/>
            <person name="Natvig D.O."/>
            <person name="Lindquist E."/>
            <person name="Schmutz J."/>
            <person name="Lucas S."/>
            <person name="Harris P."/>
            <person name="Powlowski J."/>
            <person name="Bellemare A."/>
            <person name="Taylor D."/>
            <person name="Butler G."/>
            <person name="de Vries R.P."/>
            <person name="Allijn I.E."/>
            <person name="van den Brink J."/>
            <person name="Ushinsky S."/>
            <person name="Storms R."/>
            <person name="Powell A.J."/>
            <person name="Paulsen I.T."/>
            <person name="Elbourne L.D.H."/>
            <person name="Baker S.E."/>
            <person name="Magnuson J."/>
            <person name="LaBoissiere S."/>
            <person name="Clutterbuck A.J."/>
            <person name="Martinez D."/>
            <person name="Wogulis M."/>
            <person name="de Leon A.L."/>
            <person name="Rey M.W."/>
            <person name="Tsang A."/>
        </authorList>
    </citation>
    <scope>NUCLEOTIDE SEQUENCE [LARGE SCALE GENOMIC DNA]</scope>
    <source>
        <strain evidence="4">ATCC 42464 / BCRC 31852 / DSM 1799</strain>
    </source>
</reference>
<organism evidence="3 4">
    <name type="scientific">Thermothelomyces thermophilus (strain ATCC 42464 / BCRC 31852 / DSM 1799)</name>
    <name type="common">Sporotrichum thermophile</name>
    <dbReference type="NCBI Taxonomy" id="573729"/>
    <lineage>
        <taxon>Eukaryota</taxon>
        <taxon>Fungi</taxon>
        <taxon>Dikarya</taxon>
        <taxon>Ascomycota</taxon>
        <taxon>Pezizomycotina</taxon>
        <taxon>Sordariomycetes</taxon>
        <taxon>Sordariomycetidae</taxon>
        <taxon>Sordariales</taxon>
        <taxon>Chaetomiaceae</taxon>
        <taxon>Thermothelomyces</taxon>
    </lineage>
</organism>
<name>G2QA09_THET4</name>
<evidence type="ECO:0000259" key="2">
    <source>
        <dbReference type="Pfam" id="PF24539"/>
    </source>
</evidence>
<proteinExistence type="predicted"/>
<dbReference type="eggNOG" id="ENOG502SZ3F">
    <property type="taxonomic scope" value="Eukaryota"/>
</dbReference>
<dbReference type="AlphaFoldDB" id="G2QA09"/>
<dbReference type="Gene3D" id="1.20.1280.50">
    <property type="match status" value="1"/>
</dbReference>
<dbReference type="InterPro" id="IPR036047">
    <property type="entry name" value="F-box-like_dom_sf"/>
</dbReference>
<dbReference type="InParanoid" id="G2QA09"/>
<keyword evidence="4" id="KW-1185">Reference proteome</keyword>
<dbReference type="HOGENOM" id="CLU_012355_0_0_1"/>
<feature type="domain" description="DUF7600" evidence="2">
    <location>
        <begin position="353"/>
        <end position="510"/>
    </location>
</feature>
<dbReference type="GeneID" id="11510663"/>
<dbReference type="KEGG" id="mtm:MYCTH_2301718"/>
<dbReference type="Proteomes" id="UP000007322">
    <property type="component" value="Chromosome 2"/>
</dbReference>
<protein>
    <recommendedName>
        <fullName evidence="2">DUF7600 domain-containing protein</fullName>
    </recommendedName>
</protein>
<dbReference type="Pfam" id="PF24539">
    <property type="entry name" value="DUF7600"/>
    <property type="match status" value="1"/>
</dbReference>
<dbReference type="OMA" id="PLAWINF"/>
<dbReference type="OrthoDB" id="5273847at2759"/>
<evidence type="ECO:0000313" key="4">
    <source>
        <dbReference type="Proteomes" id="UP000007322"/>
    </source>
</evidence>
<accession>G2QA09</accession>
<dbReference type="VEuPathDB" id="FungiDB:MYCTH_2301718"/>
<dbReference type="RefSeq" id="XP_003661858.1">
    <property type="nucleotide sequence ID" value="XM_003661810.1"/>
</dbReference>
<dbReference type="SUPFAM" id="SSF81383">
    <property type="entry name" value="F-box domain"/>
    <property type="match status" value="1"/>
</dbReference>
<evidence type="ECO:0000256" key="1">
    <source>
        <dbReference type="SAM" id="MobiDB-lite"/>
    </source>
</evidence>